<accession>A0A0C1TLY6</accession>
<evidence type="ECO:0000259" key="3">
    <source>
        <dbReference type="PROSITE" id="PS50883"/>
    </source>
</evidence>
<dbReference type="InterPro" id="IPR035965">
    <property type="entry name" value="PAS-like_dom_sf"/>
</dbReference>
<dbReference type="CDD" id="cd01949">
    <property type="entry name" value="GGDEF"/>
    <property type="match status" value="1"/>
</dbReference>
<dbReference type="Gene3D" id="3.30.70.270">
    <property type="match status" value="1"/>
</dbReference>
<evidence type="ECO:0000256" key="1">
    <source>
        <dbReference type="ARBA" id="ARBA00051114"/>
    </source>
</evidence>
<dbReference type="PROSITE" id="PS50887">
    <property type="entry name" value="GGDEF"/>
    <property type="match status" value="1"/>
</dbReference>
<dbReference type="FunFam" id="3.20.20.450:FF:000001">
    <property type="entry name" value="Cyclic di-GMP phosphodiesterase yahA"/>
    <property type="match status" value="1"/>
</dbReference>
<sequence>MANLKRYNDGLFKLDLWIRRLLTIGESGALYTALCDGVCDIVGAGTAVFTTIDIQAGTLTYMAASGGWNAMVKGLAVPMKSGNLCASVVACGTPLRIDRISSRADSCELLQVMDMDAALLVPVLEEGRVTACLSAFRVGNPFDQIDEQLLQQYAHTAAMVLRTVHLMVDLRRHAAMLEEENDERTRAEQKLAETNVFLNSVVDGVAEPMVVVGLDRRVIMTNRAARDFFQIAEAGSDEACHRLIHHRDTPCVRDEGMRCPLLDVRTAKRPVIATQEHRDRSGDKRVVEVMTSPLLGSDGTAIGIIEAFRDITDRRQAEETIRQMAYYDSLTGLPNRRLFNDRLRQSLALAQRSKRLLAVLFLDLDRFKLINDTLGHAVGDKLLMQVAKRLKGVCRRDGDTVARQGGDEFIINLSVISDVKDALKVAQKIIDSLRTPFVIDGHELFITTSIGISVFPYDGRTSDALVKNADFAMYRAKEQGRNNCQLYTPEMNSKAFERLSLENDLRKGLEREELVLYYQPKVNVDDGQISCMEALVRWQHPTLGLVPPARFIPLAEETGLIVPLGEWVLRTACRQNREWQKAGYPPMQVAVNISPRQLQQGSLVEVVERALSDSGLAPRWLVLEVTESIMMDGTESTLATFRVLERMGIHIAIDDFGTGYSSLHYLKKFPIHALKIDRSFIRDITTNPDDEAITSAVITMSKGLNLKVVAEGVETVEQLEVLRALQCTHMQGHLFSRPAPAEQFAPVFGRAAGAYLGFGTWC</sequence>
<dbReference type="InterPro" id="IPR003018">
    <property type="entry name" value="GAF"/>
</dbReference>
<dbReference type="PROSITE" id="PS50883">
    <property type="entry name" value="EAL"/>
    <property type="match status" value="1"/>
</dbReference>
<dbReference type="InterPro" id="IPR013656">
    <property type="entry name" value="PAS_4"/>
</dbReference>
<dbReference type="Gene3D" id="3.20.20.450">
    <property type="entry name" value="EAL domain"/>
    <property type="match status" value="1"/>
</dbReference>
<gene>
    <name evidence="5" type="ORF">SE37_04440</name>
</gene>
<evidence type="ECO:0000259" key="4">
    <source>
        <dbReference type="PROSITE" id="PS50887"/>
    </source>
</evidence>
<dbReference type="FunFam" id="3.30.70.270:FF:000001">
    <property type="entry name" value="Diguanylate cyclase domain protein"/>
    <property type="match status" value="1"/>
</dbReference>
<evidence type="ECO:0000313" key="6">
    <source>
        <dbReference type="Proteomes" id="UP000031433"/>
    </source>
</evidence>
<reference evidence="5 6" key="1">
    <citation type="submission" date="2015-01" db="EMBL/GenBank/DDBJ databases">
        <title>Genome sequence of the anaerobic bacterium Geobacter soli GSS01, a dissimilatory Fe(III) reducer from soil.</title>
        <authorList>
            <person name="Yang G."/>
            <person name="Zhou S."/>
        </authorList>
    </citation>
    <scope>NUCLEOTIDE SEQUENCE [LARGE SCALE GENOMIC DNA]</scope>
    <source>
        <strain evidence="5 6">GSS01</strain>
    </source>
</reference>
<dbReference type="Gene3D" id="3.30.450.20">
    <property type="entry name" value="PAS domain"/>
    <property type="match status" value="1"/>
</dbReference>
<dbReference type="SUPFAM" id="SSF55781">
    <property type="entry name" value="GAF domain-like"/>
    <property type="match status" value="1"/>
</dbReference>
<evidence type="ECO:0000259" key="2">
    <source>
        <dbReference type="PROSITE" id="PS50113"/>
    </source>
</evidence>
<organism evidence="5 6">
    <name type="scientific">Geobacter soli</name>
    <dbReference type="NCBI Taxonomy" id="1510391"/>
    <lineage>
        <taxon>Bacteria</taxon>
        <taxon>Pseudomonadati</taxon>
        <taxon>Thermodesulfobacteriota</taxon>
        <taxon>Desulfuromonadia</taxon>
        <taxon>Geobacterales</taxon>
        <taxon>Geobacteraceae</taxon>
        <taxon>Geobacter</taxon>
    </lineage>
</organism>
<name>A0A0C1TLY6_9BACT</name>
<dbReference type="InterPro" id="IPR000700">
    <property type="entry name" value="PAS-assoc_C"/>
</dbReference>
<dbReference type="InterPro" id="IPR000160">
    <property type="entry name" value="GGDEF_dom"/>
</dbReference>
<dbReference type="NCBIfam" id="TIGR00229">
    <property type="entry name" value="sensory_box"/>
    <property type="match status" value="1"/>
</dbReference>
<feature type="domain" description="PAC" evidence="2">
    <location>
        <begin position="265"/>
        <end position="323"/>
    </location>
</feature>
<dbReference type="SMART" id="SM00267">
    <property type="entry name" value="GGDEF"/>
    <property type="match status" value="1"/>
</dbReference>
<proteinExistence type="predicted"/>
<dbReference type="InterPro" id="IPR043128">
    <property type="entry name" value="Rev_trsase/Diguanyl_cyclase"/>
</dbReference>
<dbReference type="InterPro" id="IPR052155">
    <property type="entry name" value="Biofilm_reg_signaling"/>
</dbReference>
<dbReference type="SUPFAM" id="SSF55785">
    <property type="entry name" value="PYP-like sensor domain (PAS domain)"/>
    <property type="match status" value="1"/>
</dbReference>
<dbReference type="Pfam" id="PF00563">
    <property type="entry name" value="EAL"/>
    <property type="match status" value="1"/>
</dbReference>
<protein>
    <submittedName>
        <fullName evidence="5">Diguanylate cyclase</fullName>
    </submittedName>
</protein>
<dbReference type="InterPro" id="IPR029016">
    <property type="entry name" value="GAF-like_dom_sf"/>
</dbReference>
<comment type="catalytic activity">
    <reaction evidence="1">
        <text>3',3'-c-di-GMP + H2O = 5'-phosphoguanylyl(3'-&gt;5')guanosine + H(+)</text>
        <dbReference type="Rhea" id="RHEA:24902"/>
        <dbReference type="ChEBI" id="CHEBI:15377"/>
        <dbReference type="ChEBI" id="CHEBI:15378"/>
        <dbReference type="ChEBI" id="CHEBI:58754"/>
        <dbReference type="ChEBI" id="CHEBI:58805"/>
        <dbReference type="EC" id="3.1.4.52"/>
    </reaction>
    <physiologicalReaction direction="left-to-right" evidence="1">
        <dbReference type="Rhea" id="RHEA:24903"/>
    </physiologicalReaction>
</comment>
<dbReference type="PANTHER" id="PTHR44757:SF2">
    <property type="entry name" value="BIOFILM ARCHITECTURE MAINTENANCE PROTEIN MBAA"/>
    <property type="match status" value="1"/>
</dbReference>
<dbReference type="SUPFAM" id="SSF141868">
    <property type="entry name" value="EAL domain-like"/>
    <property type="match status" value="1"/>
</dbReference>
<dbReference type="Proteomes" id="UP000031433">
    <property type="component" value="Unassembled WGS sequence"/>
</dbReference>
<dbReference type="Pfam" id="PF01590">
    <property type="entry name" value="GAF"/>
    <property type="match status" value="1"/>
</dbReference>
<dbReference type="Pfam" id="PF08448">
    <property type="entry name" value="PAS_4"/>
    <property type="match status" value="1"/>
</dbReference>
<dbReference type="PROSITE" id="PS50113">
    <property type="entry name" value="PAC"/>
    <property type="match status" value="1"/>
</dbReference>
<keyword evidence="6" id="KW-1185">Reference proteome</keyword>
<feature type="domain" description="GGDEF" evidence="4">
    <location>
        <begin position="355"/>
        <end position="489"/>
    </location>
</feature>
<dbReference type="InterPro" id="IPR000014">
    <property type="entry name" value="PAS"/>
</dbReference>
<dbReference type="Gene3D" id="3.30.450.40">
    <property type="match status" value="1"/>
</dbReference>
<dbReference type="GO" id="GO:0071111">
    <property type="term" value="F:cyclic-guanylate-specific phosphodiesterase activity"/>
    <property type="evidence" value="ECO:0007669"/>
    <property type="project" value="UniProtKB-EC"/>
</dbReference>
<dbReference type="InterPro" id="IPR029787">
    <property type="entry name" value="Nucleotide_cyclase"/>
</dbReference>
<dbReference type="Pfam" id="PF00990">
    <property type="entry name" value="GGDEF"/>
    <property type="match status" value="1"/>
</dbReference>
<feature type="domain" description="EAL" evidence="3">
    <location>
        <begin position="498"/>
        <end position="752"/>
    </location>
</feature>
<dbReference type="InterPro" id="IPR001633">
    <property type="entry name" value="EAL_dom"/>
</dbReference>
<dbReference type="NCBIfam" id="TIGR00254">
    <property type="entry name" value="GGDEF"/>
    <property type="match status" value="1"/>
</dbReference>
<dbReference type="PANTHER" id="PTHR44757">
    <property type="entry name" value="DIGUANYLATE CYCLASE DGCP"/>
    <property type="match status" value="1"/>
</dbReference>
<dbReference type="RefSeq" id="WP_039644024.1">
    <property type="nucleotide sequence ID" value="NZ_JXBL01000001.1"/>
</dbReference>
<dbReference type="CDD" id="cd01948">
    <property type="entry name" value="EAL"/>
    <property type="match status" value="1"/>
</dbReference>
<dbReference type="InterPro" id="IPR035919">
    <property type="entry name" value="EAL_sf"/>
</dbReference>
<dbReference type="AlphaFoldDB" id="A0A0C1TLY6"/>
<comment type="caution">
    <text evidence="5">The sequence shown here is derived from an EMBL/GenBank/DDBJ whole genome shotgun (WGS) entry which is preliminary data.</text>
</comment>
<dbReference type="SMART" id="SM00052">
    <property type="entry name" value="EAL"/>
    <property type="match status" value="1"/>
</dbReference>
<dbReference type="EMBL" id="JXBL01000001">
    <property type="protein sequence ID" value="KIE41929.1"/>
    <property type="molecule type" value="Genomic_DNA"/>
</dbReference>
<dbReference type="GO" id="GO:0071732">
    <property type="term" value="P:cellular response to nitric oxide"/>
    <property type="evidence" value="ECO:0007669"/>
    <property type="project" value="UniProtKB-ARBA"/>
</dbReference>
<evidence type="ECO:0000313" key="5">
    <source>
        <dbReference type="EMBL" id="KIE41929.1"/>
    </source>
</evidence>
<dbReference type="SUPFAM" id="SSF55073">
    <property type="entry name" value="Nucleotide cyclase"/>
    <property type="match status" value="1"/>
</dbReference>